<evidence type="ECO:0000313" key="2">
    <source>
        <dbReference type="Proteomes" id="UP000229675"/>
    </source>
</evidence>
<organism evidence="1 2">
    <name type="scientific">Candidatus Nealsonbacteria bacterium CG09_land_8_20_14_0_10_42_14</name>
    <dbReference type="NCBI Taxonomy" id="1974707"/>
    <lineage>
        <taxon>Bacteria</taxon>
        <taxon>Candidatus Nealsoniibacteriota</taxon>
    </lineage>
</organism>
<sequence length="179" mass="19771">MKYKIAVSGAAQVGHCCKNIKELSREIGREIVRQECILITGATSGVPYYAAQGANRIGGISIGFSPATSQTEHKKVYRLPLDEFDVMVYTGFDYSGRNLLMTRAADAVIVACGRMGTLNEFTIAYEDRKPIGVLLGSGGTADIIKYLTERPHKKRGTIFYDTDPKRLVKKLVKHLKKGR</sequence>
<accession>A0A2H0WZQ9</accession>
<protein>
    <recommendedName>
        <fullName evidence="3">Protein containing YHS domain protein</fullName>
    </recommendedName>
</protein>
<dbReference type="Gene3D" id="3.40.50.450">
    <property type="match status" value="1"/>
</dbReference>
<evidence type="ECO:0000313" key="1">
    <source>
        <dbReference type="EMBL" id="PIS17419.1"/>
    </source>
</evidence>
<dbReference type="Proteomes" id="UP000229675">
    <property type="component" value="Unassembled WGS sequence"/>
</dbReference>
<dbReference type="EMBL" id="PEZD01000019">
    <property type="protein sequence ID" value="PIS17419.1"/>
    <property type="molecule type" value="Genomic_DNA"/>
</dbReference>
<dbReference type="Pfam" id="PF18306">
    <property type="entry name" value="LDcluster4"/>
    <property type="match status" value="1"/>
</dbReference>
<name>A0A2H0WZQ9_9BACT</name>
<proteinExistence type="predicted"/>
<reference evidence="2" key="1">
    <citation type="submission" date="2017-09" db="EMBL/GenBank/DDBJ databases">
        <title>Depth-based differentiation of microbial function through sediment-hosted aquifers and enrichment of novel symbionts in the deep terrestrial subsurface.</title>
        <authorList>
            <person name="Probst A.J."/>
            <person name="Ladd B."/>
            <person name="Jarett J.K."/>
            <person name="Geller-Mcgrath D.E."/>
            <person name="Sieber C.M.K."/>
            <person name="Emerson J.B."/>
            <person name="Anantharaman K."/>
            <person name="Thomas B.C."/>
            <person name="Malmstrom R."/>
            <person name="Stieglmeier M."/>
            <person name="Klingl A."/>
            <person name="Woyke T."/>
            <person name="Ryan C.M."/>
            <person name="Banfield J.F."/>
        </authorList>
    </citation>
    <scope>NUCLEOTIDE SEQUENCE [LARGE SCALE GENOMIC DNA]</scope>
</reference>
<dbReference type="InterPro" id="IPR041164">
    <property type="entry name" value="LDcluster4"/>
</dbReference>
<evidence type="ECO:0008006" key="3">
    <source>
        <dbReference type="Google" id="ProtNLM"/>
    </source>
</evidence>
<dbReference type="AlphaFoldDB" id="A0A2H0WZQ9"/>
<comment type="caution">
    <text evidence="1">The sequence shown here is derived from an EMBL/GenBank/DDBJ whole genome shotgun (WGS) entry which is preliminary data.</text>
</comment>
<dbReference type="SUPFAM" id="SSF102405">
    <property type="entry name" value="MCP/YpsA-like"/>
    <property type="match status" value="1"/>
</dbReference>
<gene>
    <name evidence="1" type="ORF">COT59_00780</name>
</gene>